<organism evidence="7 8">
    <name type="scientific">Lutzomyia longipalpis</name>
    <name type="common">Sand fly</name>
    <dbReference type="NCBI Taxonomy" id="7200"/>
    <lineage>
        <taxon>Eukaryota</taxon>
        <taxon>Metazoa</taxon>
        <taxon>Ecdysozoa</taxon>
        <taxon>Arthropoda</taxon>
        <taxon>Hexapoda</taxon>
        <taxon>Insecta</taxon>
        <taxon>Pterygota</taxon>
        <taxon>Neoptera</taxon>
        <taxon>Endopterygota</taxon>
        <taxon>Diptera</taxon>
        <taxon>Nematocera</taxon>
        <taxon>Psychodoidea</taxon>
        <taxon>Psychodidae</taxon>
        <taxon>Lutzomyia</taxon>
        <taxon>Lutzomyia</taxon>
    </lineage>
</organism>
<evidence type="ECO:0000256" key="2">
    <source>
        <dbReference type="ARBA" id="ARBA00022516"/>
    </source>
</evidence>
<keyword evidence="4" id="KW-0812">Transmembrane</keyword>
<dbReference type="CDD" id="cd09071">
    <property type="entry name" value="FAR_C"/>
    <property type="match status" value="1"/>
</dbReference>
<dbReference type="EnsemblMetazoa" id="LLOJ004089-RA">
    <property type="protein sequence ID" value="LLOJ004089-PA"/>
    <property type="gene ID" value="LLOJ004089"/>
</dbReference>
<keyword evidence="4" id="KW-1133">Transmembrane helix</keyword>
<dbReference type="GO" id="GO:0102965">
    <property type="term" value="F:alcohol-forming long-chain fatty acyl-CoA reductase activity"/>
    <property type="evidence" value="ECO:0007669"/>
    <property type="project" value="UniProtKB-EC"/>
</dbReference>
<dbReference type="InterPro" id="IPR026055">
    <property type="entry name" value="FAR"/>
</dbReference>
<evidence type="ECO:0000256" key="4">
    <source>
        <dbReference type="RuleBase" id="RU363097"/>
    </source>
</evidence>
<accession>A0A1B0CI27</accession>
<dbReference type="GO" id="GO:0080019">
    <property type="term" value="F:alcohol-forming very long-chain fatty acyl-CoA reductase activity"/>
    <property type="evidence" value="ECO:0007669"/>
    <property type="project" value="InterPro"/>
</dbReference>
<dbReference type="Pfam" id="PF07993">
    <property type="entry name" value="NAD_binding_4"/>
    <property type="match status" value="1"/>
</dbReference>
<evidence type="ECO:0000256" key="1">
    <source>
        <dbReference type="ARBA" id="ARBA00005928"/>
    </source>
</evidence>
<dbReference type="VEuPathDB" id="VectorBase:LLONM1_004074"/>
<dbReference type="EMBL" id="AJWK01013001">
    <property type="status" value="NOT_ANNOTATED_CDS"/>
    <property type="molecule type" value="Genomic_DNA"/>
</dbReference>
<comment type="function">
    <text evidence="4">Catalyzes the reduction of fatty acyl-CoA to fatty alcohols.</text>
</comment>
<dbReference type="InterPro" id="IPR013120">
    <property type="entry name" value="FAR_NAD-bd"/>
</dbReference>
<dbReference type="GO" id="GO:0005777">
    <property type="term" value="C:peroxisome"/>
    <property type="evidence" value="ECO:0007669"/>
    <property type="project" value="TreeGrafter"/>
</dbReference>
<evidence type="ECO:0000313" key="7">
    <source>
        <dbReference type="EnsemblMetazoa" id="LLOJ004089-PA"/>
    </source>
</evidence>
<evidence type="ECO:0000256" key="3">
    <source>
        <dbReference type="ARBA" id="ARBA00023098"/>
    </source>
</evidence>
<sequence>MDYSEVPRICEFFRDREVFMTGGTGTVGKALIEKILYSCPDVGRIFLLVRPKKGLNKNERIAKFTSGMIFNRIREKNTELLKKIVPISGDCMELNLGMCEEDRKLMENVSVIFHGAASIRFDDPLKDAILLNTRGTREVVNFAEIMRSCAHSTTYCNPLLFHVEEKLYPVNVNWRDAIRIAENIDREALDIIAPFYMNFYPNTYTFTKCLCEQVINDYKDRLPVVIFRPSIVTPLDFINGPIAYTLPGSLGINHVGLFNMNTQCDYIPLDIVVKSLIVTAYVHGLRYECHKELPELEVYNCAAGPSKLMSIQDLLTFSKEAVLDWPVDQAIWSSRMFITKSTFLYKLFGIFMQFLPGLILDLFAVLFKKKRRLLPILRTICYATCKLQFFLFHTWNFDNAKCLSLIKHIKDEDHRDFLFNYYPEYSSKKYVYMCARGSRRYLLKQSDEKLQYARRRYRMILIADYISLVIFSILIFYIFLYDYLANMYLMTWK</sequence>
<keyword evidence="4" id="KW-0472">Membrane</keyword>
<dbReference type="AlphaFoldDB" id="A0A1B0CI27"/>
<dbReference type="GO" id="GO:0035336">
    <property type="term" value="P:long-chain fatty-acyl-CoA metabolic process"/>
    <property type="evidence" value="ECO:0007669"/>
    <property type="project" value="TreeGrafter"/>
</dbReference>
<dbReference type="VEuPathDB" id="VectorBase:LLOJ004089"/>
<protein>
    <recommendedName>
        <fullName evidence="4">Fatty acyl-CoA reductase</fullName>
        <ecNumber evidence="4">1.2.1.84</ecNumber>
    </recommendedName>
</protein>
<dbReference type="Proteomes" id="UP000092461">
    <property type="component" value="Unassembled WGS sequence"/>
</dbReference>
<keyword evidence="2 4" id="KW-0444">Lipid biosynthesis</keyword>
<feature type="transmembrane region" description="Helical" evidence="4">
    <location>
        <begin position="343"/>
        <end position="367"/>
    </location>
</feature>
<dbReference type="Pfam" id="PF03015">
    <property type="entry name" value="Sterile"/>
    <property type="match status" value="1"/>
</dbReference>
<dbReference type="PANTHER" id="PTHR11011">
    <property type="entry name" value="MALE STERILITY PROTEIN 2-RELATED"/>
    <property type="match status" value="1"/>
</dbReference>
<dbReference type="CDD" id="cd05236">
    <property type="entry name" value="FAR-N_SDR_e"/>
    <property type="match status" value="1"/>
</dbReference>
<evidence type="ECO:0000313" key="8">
    <source>
        <dbReference type="Proteomes" id="UP000092461"/>
    </source>
</evidence>
<evidence type="ECO:0000259" key="6">
    <source>
        <dbReference type="Pfam" id="PF07993"/>
    </source>
</evidence>
<reference evidence="7" key="1">
    <citation type="submission" date="2020-05" db="UniProtKB">
        <authorList>
            <consortium name="EnsemblMetazoa"/>
        </authorList>
    </citation>
    <scope>IDENTIFICATION</scope>
    <source>
        <strain evidence="7">Jacobina</strain>
    </source>
</reference>
<keyword evidence="4" id="KW-0521">NADP</keyword>
<comment type="similarity">
    <text evidence="1 4">Belongs to the fatty acyl-CoA reductase family.</text>
</comment>
<proteinExistence type="inferred from homology"/>
<dbReference type="Gene3D" id="3.40.50.720">
    <property type="entry name" value="NAD(P)-binding Rossmann-like Domain"/>
    <property type="match status" value="1"/>
</dbReference>
<name>A0A1B0CI27_LUTLO</name>
<evidence type="ECO:0000259" key="5">
    <source>
        <dbReference type="Pfam" id="PF03015"/>
    </source>
</evidence>
<comment type="catalytic activity">
    <reaction evidence="4">
        <text>a long-chain fatty acyl-CoA + 2 NADPH + 2 H(+) = a long-chain primary fatty alcohol + 2 NADP(+) + CoA</text>
        <dbReference type="Rhea" id="RHEA:52716"/>
        <dbReference type="ChEBI" id="CHEBI:15378"/>
        <dbReference type="ChEBI" id="CHEBI:57287"/>
        <dbReference type="ChEBI" id="CHEBI:57783"/>
        <dbReference type="ChEBI" id="CHEBI:58349"/>
        <dbReference type="ChEBI" id="CHEBI:77396"/>
        <dbReference type="ChEBI" id="CHEBI:83139"/>
        <dbReference type="EC" id="1.2.1.84"/>
    </reaction>
</comment>
<keyword evidence="4" id="KW-0560">Oxidoreductase</keyword>
<keyword evidence="3 4" id="KW-0443">Lipid metabolism</keyword>
<dbReference type="InterPro" id="IPR036291">
    <property type="entry name" value="NAD(P)-bd_dom_sf"/>
</dbReference>
<feature type="transmembrane region" description="Helical" evidence="4">
    <location>
        <begin position="459"/>
        <end position="480"/>
    </location>
</feature>
<dbReference type="PANTHER" id="PTHR11011:SF24">
    <property type="entry name" value="FATTY ACYL-COA REDUCTASE"/>
    <property type="match status" value="1"/>
</dbReference>
<feature type="domain" description="Thioester reductase (TE)" evidence="6">
    <location>
        <begin position="21"/>
        <end position="274"/>
    </location>
</feature>
<feature type="domain" description="Fatty acyl-CoA reductase C-terminal" evidence="5">
    <location>
        <begin position="353"/>
        <end position="445"/>
    </location>
</feature>
<dbReference type="EC" id="1.2.1.84" evidence="4"/>
<dbReference type="InterPro" id="IPR033640">
    <property type="entry name" value="FAR_C"/>
</dbReference>
<keyword evidence="8" id="KW-1185">Reference proteome</keyword>
<dbReference type="SUPFAM" id="SSF51735">
    <property type="entry name" value="NAD(P)-binding Rossmann-fold domains"/>
    <property type="match status" value="1"/>
</dbReference>